<sequence>MQEGVAVRVLVTGFEPFGEDKINPSGEIVKKLAKDSNFLKKHSSHEFVFKVLPVSYERSIAILEEIYSGGQFDFSLHLGQAGGTTTVTLERVAVNLMDSEHPDNDNVTKLEEVIIPEAADALLTKINVKALVQYLNKNKIPAVISYTAGQYICNEVYYYSLSRSHKTSNPKQCLFVHLPFVPEQVAWRYPKNRNTPSMCFELQYKAVRKILTWYLENCL</sequence>
<evidence type="ECO:0000256" key="10">
    <source>
        <dbReference type="PROSITE-ProRule" id="PRU10077"/>
    </source>
</evidence>
<dbReference type="Gene3D" id="3.40.630.20">
    <property type="entry name" value="Peptidase C15, pyroglutamyl peptidase I-like"/>
    <property type="match status" value="1"/>
</dbReference>
<dbReference type="AlphaFoldDB" id="A0A7C5RJ41"/>
<dbReference type="PIRSF" id="PIRSF015592">
    <property type="entry name" value="Prld-crbxl_pptds"/>
    <property type="match status" value="1"/>
</dbReference>
<dbReference type="SUPFAM" id="SSF53182">
    <property type="entry name" value="Pyrrolidone carboxyl peptidase (pyroglutamate aminopeptidase)"/>
    <property type="match status" value="1"/>
</dbReference>
<dbReference type="InterPro" id="IPR033694">
    <property type="entry name" value="PGPEP1_Cys_AS"/>
</dbReference>
<protein>
    <recommendedName>
        <fullName evidence="9">Pyroglutamyl-peptidase I</fullName>
        <ecNumber evidence="9">3.4.19.3</ecNumber>
    </recommendedName>
</protein>
<keyword evidence="8" id="KW-0788">Thiol protease</keyword>
<gene>
    <name evidence="11" type="ORF">ENT77_05245</name>
</gene>
<feature type="active site" evidence="9">
    <location>
        <position position="90"/>
    </location>
</feature>
<dbReference type="EMBL" id="DSZY01000026">
    <property type="protein sequence ID" value="HGU40584.1"/>
    <property type="molecule type" value="Genomic_DNA"/>
</dbReference>
<evidence type="ECO:0000256" key="5">
    <source>
        <dbReference type="ARBA" id="ARBA00022490"/>
    </source>
</evidence>
<feature type="active site" evidence="10">
    <location>
        <position position="153"/>
    </location>
</feature>
<evidence type="ECO:0000313" key="11">
    <source>
        <dbReference type="EMBL" id="HGU40584.1"/>
    </source>
</evidence>
<dbReference type="EC" id="3.4.19.3" evidence="9"/>
<dbReference type="GO" id="GO:0016920">
    <property type="term" value="F:pyroglutamyl-peptidase activity"/>
    <property type="evidence" value="ECO:0007669"/>
    <property type="project" value="UniProtKB-EC"/>
</dbReference>
<keyword evidence="7" id="KW-0378">Hydrolase</keyword>
<dbReference type="PROSITE" id="PS01334">
    <property type="entry name" value="PYRASE_CYS"/>
    <property type="match status" value="1"/>
</dbReference>
<evidence type="ECO:0000256" key="6">
    <source>
        <dbReference type="ARBA" id="ARBA00022670"/>
    </source>
</evidence>
<organism evidence="11">
    <name type="scientific">Fervidobacterium thailandense</name>
    <dbReference type="NCBI Taxonomy" id="1008305"/>
    <lineage>
        <taxon>Bacteria</taxon>
        <taxon>Thermotogati</taxon>
        <taxon>Thermotogota</taxon>
        <taxon>Thermotogae</taxon>
        <taxon>Thermotogales</taxon>
        <taxon>Fervidobacteriaceae</taxon>
        <taxon>Fervidobacterium</taxon>
    </lineage>
</organism>
<evidence type="ECO:0000256" key="3">
    <source>
        <dbReference type="ARBA" id="ARBA00004496"/>
    </source>
</evidence>
<evidence type="ECO:0000256" key="8">
    <source>
        <dbReference type="ARBA" id="ARBA00022807"/>
    </source>
</evidence>
<accession>A0A7C5RJ41</accession>
<dbReference type="PANTHER" id="PTHR23402:SF1">
    <property type="entry name" value="PYROGLUTAMYL-PEPTIDASE I"/>
    <property type="match status" value="1"/>
</dbReference>
<evidence type="ECO:0000256" key="4">
    <source>
        <dbReference type="ARBA" id="ARBA00006641"/>
    </source>
</evidence>
<name>A0A7C5RJ41_9BACT</name>
<keyword evidence="5" id="KW-0963">Cytoplasm</keyword>
<dbReference type="PRINTS" id="PR00706">
    <property type="entry name" value="PYROGLUPTASE"/>
</dbReference>
<dbReference type="CDD" id="cd00501">
    <property type="entry name" value="Peptidase_C15"/>
    <property type="match status" value="1"/>
</dbReference>
<keyword evidence="6" id="KW-0645">Protease</keyword>
<comment type="similarity">
    <text evidence="4">Belongs to the peptidase C15 family.</text>
</comment>
<dbReference type="InterPro" id="IPR036440">
    <property type="entry name" value="Peptidase_C15-like_sf"/>
</dbReference>
<dbReference type="PANTHER" id="PTHR23402">
    <property type="entry name" value="PROTEASE FAMILY C15 PYROGLUTAMYL-PEPTIDASE I-RELATED"/>
    <property type="match status" value="1"/>
</dbReference>
<proteinExistence type="inferred from homology"/>
<evidence type="ECO:0000256" key="1">
    <source>
        <dbReference type="ARBA" id="ARBA00001770"/>
    </source>
</evidence>
<dbReference type="GO" id="GO:0006508">
    <property type="term" value="P:proteolysis"/>
    <property type="evidence" value="ECO:0007669"/>
    <property type="project" value="UniProtKB-KW"/>
</dbReference>
<comment type="catalytic activity">
    <reaction evidence="1 9">
        <text>Release of an N-terminal pyroglutamyl group from a polypeptide, the second amino acid generally not being Pro.</text>
        <dbReference type="EC" id="3.4.19.3"/>
    </reaction>
</comment>
<dbReference type="GO" id="GO:0005829">
    <property type="term" value="C:cytosol"/>
    <property type="evidence" value="ECO:0007669"/>
    <property type="project" value="InterPro"/>
</dbReference>
<comment type="caution">
    <text evidence="11">The sequence shown here is derived from an EMBL/GenBank/DDBJ whole genome shotgun (WGS) entry which is preliminary data.</text>
</comment>
<evidence type="ECO:0000256" key="7">
    <source>
        <dbReference type="ARBA" id="ARBA00022801"/>
    </source>
</evidence>
<evidence type="ECO:0000256" key="9">
    <source>
        <dbReference type="PROSITE-ProRule" id="PRU10076"/>
    </source>
</evidence>
<comment type="function">
    <text evidence="2">Removes 5-oxoproline from various penultimate amino acid residues except L-proline.</text>
</comment>
<dbReference type="InterPro" id="IPR033693">
    <property type="entry name" value="PGPEP1_Glu_AS"/>
</dbReference>
<dbReference type="InterPro" id="IPR016125">
    <property type="entry name" value="Peptidase_C15-like"/>
</dbReference>
<dbReference type="PROSITE" id="PS01333">
    <property type="entry name" value="PYRASE_GLU"/>
    <property type="match status" value="1"/>
</dbReference>
<evidence type="ECO:0000256" key="2">
    <source>
        <dbReference type="ARBA" id="ARBA00002280"/>
    </source>
</evidence>
<dbReference type="InterPro" id="IPR000816">
    <property type="entry name" value="Peptidase_C15"/>
</dbReference>
<comment type="subcellular location">
    <subcellularLocation>
        <location evidence="3">Cytoplasm</location>
    </subcellularLocation>
</comment>
<reference evidence="11" key="1">
    <citation type="journal article" date="2020" name="mSystems">
        <title>Genome- and Community-Level Interaction Insights into Carbon Utilization and Element Cycling Functions of Hydrothermarchaeota in Hydrothermal Sediment.</title>
        <authorList>
            <person name="Zhou Z."/>
            <person name="Liu Y."/>
            <person name="Xu W."/>
            <person name="Pan J."/>
            <person name="Luo Z.H."/>
            <person name="Li M."/>
        </authorList>
    </citation>
    <scope>NUCLEOTIDE SEQUENCE [LARGE SCALE GENOMIC DNA]</scope>
    <source>
        <strain evidence="11">SpSt-609</strain>
    </source>
</reference>
<dbReference type="Pfam" id="PF01470">
    <property type="entry name" value="Peptidase_C15"/>
    <property type="match status" value="1"/>
</dbReference>